<dbReference type="InterPro" id="IPR001436">
    <property type="entry name" value="Alpha-crystallin/sHSP_animal"/>
</dbReference>
<dbReference type="AlphaFoldDB" id="A0A672SBL5"/>
<evidence type="ECO:0000256" key="11">
    <source>
        <dbReference type="SAM" id="MobiDB-lite"/>
    </source>
</evidence>
<evidence type="ECO:0000256" key="10">
    <source>
        <dbReference type="RuleBase" id="RU003616"/>
    </source>
</evidence>
<dbReference type="Gene3D" id="2.60.40.790">
    <property type="match status" value="1"/>
</dbReference>
<keyword evidence="4" id="KW-0963">Cytoplasm</keyword>
<dbReference type="GO" id="GO:0005737">
    <property type="term" value="C:cytoplasm"/>
    <property type="evidence" value="ECO:0007669"/>
    <property type="project" value="UniProtKB-SubCell"/>
</dbReference>
<evidence type="ECO:0000256" key="9">
    <source>
        <dbReference type="PROSITE-ProRule" id="PRU00285"/>
    </source>
</evidence>
<dbReference type="GO" id="GO:0042026">
    <property type="term" value="P:protein refolding"/>
    <property type="evidence" value="ECO:0007669"/>
    <property type="project" value="TreeGrafter"/>
</dbReference>
<dbReference type="Ensembl" id="ENSSGRT00000105129.1">
    <property type="protein sequence ID" value="ENSSGRP00000098809.1"/>
    <property type="gene ID" value="ENSSGRG00000049277.1"/>
</dbReference>
<evidence type="ECO:0000256" key="5">
    <source>
        <dbReference type="ARBA" id="ARBA00022613"/>
    </source>
</evidence>
<evidence type="ECO:0000256" key="2">
    <source>
        <dbReference type="ARBA" id="ARBA00004496"/>
    </source>
</evidence>
<dbReference type="InParanoid" id="A0A672SBL5"/>
<comment type="similarity">
    <text evidence="9 10">Belongs to the small heat shock protein (HSP20) family.</text>
</comment>
<dbReference type="InterPro" id="IPR003090">
    <property type="entry name" value="Alpha-crystallin_N"/>
</dbReference>
<evidence type="ECO:0000256" key="6">
    <source>
        <dbReference type="ARBA" id="ARBA00022723"/>
    </source>
</evidence>
<keyword evidence="7" id="KW-0862">Zinc</keyword>
<keyword evidence="14" id="KW-1185">Reference proteome</keyword>
<evidence type="ECO:0000256" key="3">
    <source>
        <dbReference type="ARBA" id="ARBA00018827"/>
    </source>
</evidence>
<dbReference type="GO" id="GO:0051082">
    <property type="term" value="F:unfolded protein binding"/>
    <property type="evidence" value="ECO:0007669"/>
    <property type="project" value="TreeGrafter"/>
</dbReference>
<evidence type="ECO:0000313" key="13">
    <source>
        <dbReference type="Ensembl" id="ENSSGRP00000098809.1"/>
    </source>
</evidence>
<evidence type="ECO:0000256" key="8">
    <source>
        <dbReference type="ARBA" id="ARBA00023242"/>
    </source>
</evidence>
<gene>
    <name evidence="13" type="primary">cryaa</name>
</gene>
<dbReference type="SUPFAM" id="SSF49764">
    <property type="entry name" value="HSP20-like chaperones"/>
    <property type="match status" value="1"/>
</dbReference>
<dbReference type="Pfam" id="PF00011">
    <property type="entry name" value="HSP20"/>
    <property type="match status" value="1"/>
</dbReference>
<dbReference type="GO" id="GO:0002088">
    <property type="term" value="P:lens development in camera-type eye"/>
    <property type="evidence" value="ECO:0007669"/>
    <property type="project" value="TreeGrafter"/>
</dbReference>
<comment type="subcellular location">
    <subcellularLocation>
        <location evidence="2">Cytoplasm</location>
    </subcellularLocation>
    <subcellularLocation>
        <location evidence="1">Nucleus</location>
    </subcellularLocation>
</comment>
<dbReference type="InterPro" id="IPR008978">
    <property type="entry name" value="HSP20-like_chaperone"/>
</dbReference>
<proteinExistence type="inferred from homology"/>
<dbReference type="GO" id="GO:0009408">
    <property type="term" value="P:response to heat"/>
    <property type="evidence" value="ECO:0007669"/>
    <property type="project" value="TreeGrafter"/>
</dbReference>
<evidence type="ECO:0000313" key="14">
    <source>
        <dbReference type="Proteomes" id="UP000472262"/>
    </source>
</evidence>
<dbReference type="Pfam" id="PF00525">
    <property type="entry name" value="Crystallin"/>
    <property type="match status" value="1"/>
</dbReference>
<dbReference type="GO" id="GO:0043066">
    <property type="term" value="P:negative regulation of apoptotic process"/>
    <property type="evidence" value="ECO:0007669"/>
    <property type="project" value="TreeGrafter"/>
</dbReference>
<evidence type="ECO:0000256" key="7">
    <source>
        <dbReference type="ARBA" id="ARBA00022833"/>
    </source>
</evidence>
<accession>A0A672SBL5</accession>
<name>A0A672SBL5_SINGR</name>
<evidence type="ECO:0000259" key="12">
    <source>
        <dbReference type="PROSITE" id="PS01031"/>
    </source>
</evidence>
<evidence type="ECO:0000256" key="4">
    <source>
        <dbReference type="ARBA" id="ARBA00022490"/>
    </source>
</evidence>
<dbReference type="GO" id="GO:0005634">
    <property type="term" value="C:nucleus"/>
    <property type="evidence" value="ECO:0007669"/>
    <property type="project" value="UniProtKB-SubCell"/>
</dbReference>
<feature type="region of interest" description="Disordered" evidence="11">
    <location>
        <begin position="193"/>
        <end position="215"/>
    </location>
</feature>
<protein>
    <recommendedName>
        <fullName evidence="3">Alpha-crystallin A chain</fullName>
    </recommendedName>
</protein>
<dbReference type="PROSITE" id="PS01031">
    <property type="entry name" value="SHSP"/>
    <property type="match status" value="1"/>
</dbReference>
<evidence type="ECO:0000256" key="1">
    <source>
        <dbReference type="ARBA" id="ARBA00004123"/>
    </source>
</evidence>
<reference evidence="13" key="1">
    <citation type="submission" date="2025-08" db="UniProtKB">
        <authorList>
            <consortium name="Ensembl"/>
        </authorList>
    </citation>
    <scope>IDENTIFICATION</scope>
</reference>
<dbReference type="PANTHER" id="PTHR45640:SF14">
    <property type="entry name" value="ALPHA-CRYSTALLIN A CHAIN"/>
    <property type="match status" value="1"/>
</dbReference>
<feature type="domain" description="SHSP" evidence="12">
    <location>
        <begin position="95"/>
        <end position="204"/>
    </location>
</feature>
<organism evidence="13 14">
    <name type="scientific">Sinocyclocheilus grahami</name>
    <name type="common">Dianchi golden-line fish</name>
    <name type="synonym">Barbus grahami</name>
    <dbReference type="NCBI Taxonomy" id="75366"/>
    <lineage>
        <taxon>Eukaryota</taxon>
        <taxon>Metazoa</taxon>
        <taxon>Chordata</taxon>
        <taxon>Craniata</taxon>
        <taxon>Vertebrata</taxon>
        <taxon>Euteleostomi</taxon>
        <taxon>Actinopterygii</taxon>
        <taxon>Neopterygii</taxon>
        <taxon>Teleostei</taxon>
        <taxon>Ostariophysi</taxon>
        <taxon>Cypriniformes</taxon>
        <taxon>Cyprinidae</taxon>
        <taxon>Cyprininae</taxon>
        <taxon>Sinocyclocheilus</taxon>
    </lineage>
</organism>
<dbReference type="OMA" id="DDRGCYI"/>
<reference evidence="13" key="2">
    <citation type="submission" date="2025-09" db="UniProtKB">
        <authorList>
            <consortium name="Ensembl"/>
        </authorList>
    </citation>
    <scope>IDENTIFICATION</scope>
</reference>
<dbReference type="Proteomes" id="UP000472262">
    <property type="component" value="Unassembled WGS sequence"/>
</dbReference>
<dbReference type="PRINTS" id="PR00299">
    <property type="entry name" value="ACRYSTALLIN"/>
</dbReference>
<dbReference type="GO" id="GO:0046872">
    <property type="term" value="F:metal ion binding"/>
    <property type="evidence" value="ECO:0007669"/>
    <property type="project" value="UniProtKB-KW"/>
</dbReference>
<sequence>ASLSAAQVYNQQLAFTGNGAHHWDLCLLYQPLSASSYLPSVHIFCLKNFLNIRRTLGYPTRLFDQLFGEGLFDYELFPFASSTVSPYYRHSLFRSFLDSSNPGISEVRSDRDKFTVYLDVKHFSPDELNVKVTEDYVEIQGKHGERQDNHGYISREFRRRYRLPSSVDQSAVTCTLSADGLLTLCGPKAGGIESGRGDHPIPITREDKTNLGSSS</sequence>
<dbReference type="GO" id="GO:0005212">
    <property type="term" value="F:structural constituent of eye lens"/>
    <property type="evidence" value="ECO:0007669"/>
    <property type="project" value="UniProtKB-KW"/>
</dbReference>
<keyword evidence="5" id="KW-0273">Eye lens protein</keyword>
<dbReference type="InterPro" id="IPR002068">
    <property type="entry name" value="A-crystallin/Hsp20_dom"/>
</dbReference>
<keyword evidence="8" id="KW-0539">Nucleus</keyword>
<dbReference type="PANTHER" id="PTHR45640">
    <property type="entry name" value="HEAT SHOCK PROTEIN HSP-12.2-RELATED"/>
    <property type="match status" value="1"/>
</dbReference>
<feature type="compositionally biased region" description="Basic and acidic residues" evidence="11">
    <location>
        <begin position="195"/>
        <end position="209"/>
    </location>
</feature>
<keyword evidence="6" id="KW-0479">Metal-binding</keyword>